<keyword evidence="11" id="KW-1185">Reference proteome</keyword>
<dbReference type="PANTHER" id="PTHR24060">
    <property type="entry name" value="METABOTROPIC GLUTAMATE RECEPTOR"/>
    <property type="match status" value="1"/>
</dbReference>
<dbReference type="Ensembl" id="ENSSOCT00000013960.1">
    <property type="protein sequence ID" value="ENSSOCP00000013592.1"/>
    <property type="gene ID" value="ENSSOCG00000010305.1"/>
</dbReference>
<evidence type="ECO:0000259" key="9">
    <source>
        <dbReference type="PROSITE" id="PS50259"/>
    </source>
</evidence>
<dbReference type="Proteomes" id="UP000694551">
    <property type="component" value="Unplaced"/>
</dbReference>
<feature type="transmembrane region" description="Helical" evidence="8">
    <location>
        <begin position="482"/>
        <end position="504"/>
    </location>
</feature>
<feature type="transmembrane region" description="Helical" evidence="8">
    <location>
        <begin position="293"/>
        <end position="319"/>
    </location>
</feature>
<dbReference type="GO" id="GO:0016020">
    <property type="term" value="C:membrane"/>
    <property type="evidence" value="ECO:0007669"/>
    <property type="project" value="UniProtKB-SubCell"/>
</dbReference>
<name>A0A8D0FFE9_STROC</name>
<comment type="subcellular location">
    <subcellularLocation>
        <location evidence="1">Membrane</location>
        <topology evidence="1">Multi-pass membrane protein</topology>
    </subcellularLocation>
</comment>
<feature type="transmembrane region" description="Helical" evidence="8">
    <location>
        <begin position="362"/>
        <end position="378"/>
    </location>
</feature>
<feature type="domain" description="G-protein coupled receptors family 3 profile" evidence="9">
    <location>
        <begin position="293"/>
        <end position="513"/>
    </location>
</feature>
<organism evidence="10 11">
    <name type="scientific">Strix occidentalis caurina</name>
    <name type="common">northern spotted owl</name>
    <dbReference type="NCBI Taxonomy" id="311401"/>
    <lineage>
        <taxon>Eukaryota</taxon>
        <taxon>Metazoa</taxon>
        <taxon>Chordata</taxon>
        <taxon>Craniata</taxon>
        <taxon>Vertebrata</taxon>
        <taxon>Euteleostomi</taxon>
        <taxon>Archelosauria</taxon>
        <taxon>Archosauria</taxon>
        <taxon>Dinosauria</taxon>
        <taxon>Saurischia</taxon>
        <taxon>Theropoda</taxon>
        <taxon>Coelurosauria</taxon>
        <taxon>Aves</taxon>
        <taxon>Neognathae</taxon>
        <taxon>Neoaves</taxon>
        <taxon>Telluraves</taxon>
        <taxon>Strigiformes</taxon>
        <taxon>Strigidae</taxon>
        <taxon>Strix</taxon>
    </lineage>
</organism>
<keyword evidence="3 8" id="KW-0812">Transmembrane</keyword>
<evidence type="ECO:0000256" key="8">
    <source>
        <dbReference type="SAM" id="Phobius"/>
    </source>
</evidence>
<evidence type="ECO:0000256" key="7">
    <source>
        <dbReference type="ARBA" id="ARBA00023180"/>
    </source>
</evidence>
<evidence type="ECO:0000256" key="2">
    <source>
        <dbReference type="ARBA" id="ARBA00007242"/>
    </source>
</evidence>
<keyword evidence="6" id="KW-0675">Receptor</keyword>
<sequence>GGLCIAQSIKIPREPRPGEFAKVLGRLMETSAARGIVLFANEDDIRRLLEAAVVANLSGHFSWVGSDSWGAKMGPVQGLEEAARGAVTILPKRASVPGFDEYFTSRSLENNRRNRWFHEFWEEDFNCRLCGSLTPKCGAGRERIGRDSPYEQEGKVQFVIDAVLAMARGLHNLLREACPGGGLCPRMDPPDGRSLLRHIRSLDFNGSAGTPVTFNENGDAPGRYDIFQFQGGNGSGTYRHVGQWVQGLRLQVGAPSTHWVPPRSTGSRWLRPTPDRTACRPTPVLRLRWADPWAAVPVALATAGLTATGFVVATLVKYHDTPIVKAMGRELSYVLLAGIALVYAITFVMVAEPGVGVCALRRLFLGLGMSITYAALLTKTNRIYRIFEQGEGGPTSQLLITFGLSSLQLVGAAIWLLLHPPHALIDYEMGRTPDPENARGVLRCDMAEVATLACLAYALLLMVTCTVYAVKARGVPETFNEAKPIGFAMYTTCVVWVAFGPIFFGAAQSVERV</sequence>
<dbReference type="InterPro" id="IPR000162">
    <property type="entry name" value="GPCR_3_mtglu_rcpt"/>
</dbReference>
<keyword evidence="7" id="KW-0325">Glycoprotein</keyword>
<dbReference type="InterPro" id="IPR000337">
    <property type="entry name" value="GPCR_3"/>
</dbReference>
<evidence type="ECO:0000256" key="6">
    <source>
        <dbReference type="ARBA" id="ARBA00023170"/>
    </source>
</evidence>
<evidence type="ECO:0000313" key="10">
    <source>
        <dbReference type="Ensembl" id="ENSSOCP00000013592.1"/>
    </source>
</evidence>
<dbReference type="PRINTS" id="PR00593">
    <property type="entry name" value="MTABOTROPICR"/>
</dbReference>
<keyword evidence="4 8" id="KW-1133">Transmembrane helix</keyword>
<evidence type="ECO:0000256" key="5">
    <source>
        <dbReference type="ARBA" id="ARBA00023136"/>
    </source>
</evidence>
<dbReference type="Gene3D" id="3.40.50.2300">
    <property type="match status" value="2"/>
</dbReference>
<dbReference type="InterPro" id="IPR001828">
    <property type="entry name" value="ANF_lig-bd_rcpt"/>
</dbReference>
<proteinExistence type="inferred from homology"/>
<dbReference type="Pfam" id="PF00003">
    <property type="entry name" value="7tm_3"/>
    <property type="match status" value="1"/>
</dbReference>
<dbReference type="PROSITE" id="PS50259">
    <property type="entry name" value="G_PROTEIN_RECEP_F3_4"/>
    <property type="match status" value="1"/>
</dbReference>
<dbReference type="InterPro" id="IPR028082">
    <property type="entry name" value="Peripla_BP_I"/>
</dbReference>
<evidence type="ECO:0000256" key="3">
    <source>
        <dbReference type="ARBA" id="ARBA00022692"/>
    </source>
</evidence>
<dbReference type="AlphaFoldDB" id="A0A8D0FFE9"/>
<evidence type="ECO:0000256" key="1">
    <source>
        <dbReference type="ARBA" id="ARBA00004141"/>
    </source>
</evidence>
<reference evidence="10" key="2">
    <citation type="submission" date="2025-09" db="UniProtKB">
        <authorList>
            <consortium name="Ensembl"/>
        </authorList>
    </citation>
    <scope>IDENTIFICATION</scope>
</reference>
<comment type="similarity">
    <text evidence="2">Belongs to the G-protein coupled receptor 3 family.</text>
</comment>
<dbReference type="Pfam" id="PF01094">
    <property type="entry name" value="ANF_receptor"/>
    <property type="match status" value="1"/>
</dbReference>
<reference evidence="10" key="1">
    <citation type="submission" date="2025-08" db="UniProtKB">
        <authorList>
            <consortium name="Ensembl"/>
        </authorList>
    </citation>
    <scope>IDENTIFICATION</scope>
</reference>
<protein>
    <submittedName>
        <fullName evidence="10">Glutamate metabotropic receptor 6</fullName>
    </submittedName>
</protein>
<dbReference type="SUPFAM" id="SSF53822">
    <property type="entry name" value="Periplasmic binding protein-like I"/>
    <property type="match status" value="1"/>
</dbReference>
<accession>A0A8D0FFE9</accession>
<dbReference type="InterPro" id="IPR050726">
    <property type="entry name" value="mGluR"/>
</dbReference>
<dbReference type="InterPro" id="IPR017978">
    <property type="entry name" value="GPCR_3_C"/>
</dbReference>
<dbReference type="PRINTS" id="PR00248">
    <property type="entry name" value="GPCRMGR"/>
</dbReference>
<feature type="transmembrane region" description="Helical" evidence="8">
    <location>
        <begin position="449"/>
        <end position="470"/>
    </location>
</feature>
<dbReference type="GO" id="GO:0004930">
    <property type="term" value="F:G protein-coupled receptor activity"/>
    <property type="evidence" value="ECO:0007669"/>
    <property type="project" value="InterPro"/>
</dbReference>
<evidence type="ECO:0000313" key="11">
    <source>
        <dbReference type="Proteomes" id="UP000694551"/>
    </source>
</evidence>
<feature type="transmembrane region" description="Helical" evidence="8">
    <location>
        <begin position="331"/>
        <end position="350"/>
    </location>
</feature>
<keyword evidence="5 8" id="KW-0472">Membrane</keyword>
<evidence type="ECO:0000256" key="4">
    <source>
        <dbReference type="ARBA" id="ARBA00022989"/>
    </source>
</evidence>